<organism evidence="2 3">
    <name type="scientific">Phytophthora infestans</name>
    <name type="common">Potato late blight agent</name>
    <name type="synonym">Botrytis infestans</name>
    <dbReference type="NCBI Taxonomy" id="4787"/>
    <lineage>
        <taxon>Eukaryota</taxon>
        <taxon>Sar</taxon>
        <taxon>Stramenopiles</taxon>
        <taxon>Oomycota</taxon>
        <taxon>Peronosporomycetes</taxon>
        <taxon>Peronosporales</taxon>
        <taxon>Peronosporaceae</taxon>
        <taxon>Phytophthora</taxon>
    </lineage>
</organism>
<dbReference type="PANTHER" id="PTHR37558">
    <property type="entry name" value="HTH CENPB-TYPE DOMAIN-CONTAINING PROTEIN"/>
    <property type="match status" value="1"/>
</dbReference>
<protein>
    <recommendedName>
        <fullName evidence="4">Myb-like domain-containing protein</fullName>
    </recommendedName>
</protein>
<keyword evidence="3" id="KW-1185">Reference proteome</keyword>
<dbReference type="EMBL" id="WSZM01000075">
    <property type="protein sequence ID" value="KAF4044199.1"/>
    <property type="molecule type" value="Genomic_DNA"/>
</dbReference>
<feature type="region of interest" description="Disordered" evidence="1">
    <location>
        <begin position="262"/>
        <end position="287"/>
    </location>
</feature>
<feature type="region of interest" description="Disordered" evidence="1">
    <location>
        <begin position="173"/>
        <end position="214"/>
    </location>
</feature>
<evidence type="ECO:0000313" key="3">
    <source>
        <dbReference type="Proteomes" id="UP000602510"/>
    </source>
</evidence>
<accession>A0A833T914</accession>
<reference evidence="2" key="1">
    <citation type="submission" date="2020-04" db="EMBL/GenBank/DDBJ databases">
        <title>Hybrid Assembly of Korean Phytophthora infestans isolates.</title>
        <authorList>
            <person name="Prokchorchik M."/>
            <person name="Lee Y."/>
            <person name="Seo J."/>
            <person name="Cho J.-H."/>
            <person name="Park Y.-E."/>
            <person name="Jang D.-C."/>
            <person name="Im J.-S."/>
            <person name="Choi J.-G."/>
            <person name="Park H.-J."/>
            <person name="Lee G.-B."/>
            <person name="Lee Y.-G."/>
            <person name="Hong S.-Y."/>
            <person name="Cho K."/>
            <person name="Sohn K.H."/>
        </authorList>
    </citation>
    <scope>NUCLEOTIDE SEQUENCE</scope>
    <source>
        <strain evidence="2">KR_1_A1</strain>
    </source>
</reference>
<name>A0A833T914_PHYIN</name>
<dbReference type="AlphaFoldDB" id="A0A833T914"/>
<evidence type="ECO:0000313" key="2">
    <source>
        <dbReference type="EMBL" id="KAF4044199.1"/>
    </source>
</evidence>
<dbReference type="Proteomes" id="UP000602510">
    <property type="component" value="Unassembled WGS sequence"/>
</dbReference>
<sequence length="309" mass="34690">MEENAPLSLPPAQQNDQENLTVGGSFVQPAGPARKNFTTADDLILLRAVNTIKPWESAEGTASGIMKSFDKIADICNETAGFVRDKQGPALRTRFDKLIRQHRDAQVVSRRSSGTTEEYNERDVLLQDIVTRMDDWKERQDSEKQLQRAKDNGIETSGVLMRRLAMGELVEELQSDTNSNSDEGNEGQDEGANAGTSLCGSLKRGNTASSGRATKVGKIERVAAVTDAIAMTITEMNKGNPEKYVYLNSRLQFEKDEAKRMREHELKLEQQRQEAERARDERMQAAERDREKFMLQLLEIALGRAKDKQ</sequence>
<dbReference type="PANTHER" id="PTHR37558:SF1">
    <property type="entry name" value="HTH CENPB-TYPE DOMAIN-CONTAINING PROTEIN"/>
    <property type="match status" value="1"/>
</dbReference>
<gene>
    <name evidence="2" type="ORF">GN244_ATG03479</name>
</gene>
<proteinExistence type="predicted"/>
<evidence type="ECO:0000256" key="1">
    <source>
        <dbReference type="SAM" id="MobiDB-lite"/>
    </source>
</evidence>
<evidence type="ECO:0008006" key="4">
    <source>
        <dbReference type="Google" id="ProtNLM"/>
    </source>
</evidence>
<comment type="caution">
    <text evidence="2">The sequence shown here is derived from an EMBL/GenBank/DDBJ whole genome shotgun (WGS) entry which is preliminary data.</text>
</comment>
<feature type="compositionally biased region" description="Polar residues" evidence="1">
    <location>
        <begin position="194"/>
        <end position="212"/>
    </location>
</feature>